<keyword evidence="6" id="KW-0418">Kinase</keyword>
<keyword evidence="13" id="KW-1133">Transmembrane helix</keyword>
<feature type="transmembrane region" description="Helical" evidence="13">
    <location>
        <begin position="528"/>
        <end position="550"/>
    </location>
</feature>
<dbReference type="InterPro" id="IPR017441">
    <property type="entry name" value="Protein_kinase_ATP_BS"/>
</dbReference>
<feature type="chain" id="PRO_5009314788" description="receptor protein-tyrosine kinase" evidence="14">
    <location>
        <begin position="22"/>
        <end position="898"/>
    </location>
</feature>
<evidence type="ECO:0000256" key="14">
    <source>
        <dbReference type="SAM" id="SignalP"/>
    </source>
</evidence>
<keyword evidence="4" id="KW-0808">Transferase</keyword>
<dbReference type="SUPFAM" id="SSF101912">
    <property type="entry name" value="Sema domain"/>
    <property type="match status" value="1"/>
</dbReference>
<dbReference type="PROSITE" id="PS50011">
    <property type="entry name" value="PROTEIN_KINASE_DOM"/>
    <property type="match status" value="1"/>
</dbReference>
<comment type="catalytic activity">
    <reaction evidence="10">
        <text>L-tyrosyl-[protein] + ATP = O-phospho-L-tyrosyl-[protein] + ADP + H(+)</text>
        <dbReference type="Rhea" id="RHEA:10596"/>
        <dbReference type="Rhea" id="RHEA-COMP:10136"/>
        <dbReference type="Rhea" id="RHEA-COMP:20101"/>
        <dbReference type="ChEBI" id="CHEBI:15378"/>
        <dbReference type="ChEBI" id="CHEBI:30616"/>
        <dbReference type="ChEBI" id="CHEBI:46858"/>
        <dbReference type="ChEBI" id="CHEBI:61978"/>
        <dbReference type="ChEBI" id="CHEBI:456216"/>
        <dbReference type="EC" id="2.7.10.1"/>
    </reaction>
</comment>
<evidence type="ECO:0000256" key="6">
    <source>
        <dbReference type="ARBA" id="ARBA00022777"/>
    </source>
</evidence>
<dbReference type="GO" id="GO:0005886">
    <property type="term" value="C:plasma membrane"/>
    <property type="evidence" value="ECO:0007669"/>
    <property type="project" value="TreeGrafter"/>
</dbReference>
<evidence type="ECO:0000256" key="3">
    <source>
        <dbReference type="ARBA" id="ARBA00011902"/>
    </source>
</evidence>
<dbReference type="Proteomes" id="UP000095287">
    <property type="component" value="Unplaced"/>
</dbReference>
<evidence type="ECO:0000256" key="9">
    <source>
        <dbReference type="ARBA" id="ARBA00023137"/>
    </source>
</evidence>
<protein>
    <recommendedName>
        <fullName evidence="3">receptor protein-tyrosine kinase</fullName>
        <ecNumber evidence="3">2.7.10.1</ecNumber>
    </recommendedName>
</protein>
<dbReference type="GO" id="GO:0007169">
    <property type="term" value="P:cell surface receptor protein tyrosine kinase signaling pathway"/>
    <property type="evidence" value="ECO:0007669"/>
    <property type="project" value="TreeGrafter"/>
</dbReference>
<keyword evidence="9" id="KW-0829">Tyrosine-protein kinase</keyword>
<dbReference type="Gene3D" id="1.10.510.10">
    <property type="entry name" value="Transferase(Phosphotransferase) domain 1"/>
    <property type="match status" value="1"/>
</dbReference>
<evidence type="ECO:0000256" key="11">
    <source>
        <dbReference type="PROSITE-ProRule" id="PRU10141"/>
    </source>
</evidence>
<dbReference type="PANTHER" id="PTHR24416:SF564">
    <property type="entry name" value="MACROPHAGE-STIMULATING PROTEIN RECEPTOR"/>
    <property type="match status" value="1"/>
</dbReference>
<evidence type="ECO:0000256" key="1">
    <source>
        <dbReference type="ARBA" id="ARBA00004167"/>
    </source>
</evidence>
<dbReference type="InterPro" id="IPR036352">
    <property type="entry name" value="Semap_dom_sf"/>
</dbReference>
<evidence type="ECO:0000256" key="5">
    <source>
        <dbReference type="ARBA" id="ARBA00022741"/>
    </source>
</evidence>
<evidence type="ECO:0000256" key="2">
    <source>
        <dbReference type="ARBA" id="ARBA00004308"/>
    </source>
</evidence>
<dbReference type="GO" id="GO:0004714">
    <property type="term" value="F:transmembrane receptor protein tyrosine kinase activity"/>
    <property type="evidence" value="ECO:0007669"/>
    <property type="project" value="UniProtKB-EC"/>
</dbReference>
<dbReference type="PROSITE" id="PS00109">
    <property type="entry name" value="PROTEIN_KINASE_TYR"/>
    <property type="match status" value="1"/>
</dbReference>
<evidence type="ECO:0000313" key="16">
    <source>
        <dbReference type="Proteomes" id="UP000095287"/>
    </source>
</evidence>
<organism evidence="16 17">
    <name type="scientific">Steinernema glaseri</name>
    <dbReference type="NCBI Taxonomy" id="37863"/>
    <lineage>
        <taxon>Eukaryota</taxon>
        <taxon>Metazoa</taxon>
        <taxon>Ecdysozoa</taxon>
        <taxon>Nematoda</taxon>
        <taxon>Chromadorea</taxon>
        <taxon>Rhabditida</taxon>
        <taxon>Tylenchina</taxon>
        <taxon>Panagrolaimomorpha</taxon>
        <taxon>Strongyloidoidea</taxon>
        <taxon>Steinernematidae</taxon>
        <taxon>Steinernema</taxon>
    </lineage>
</organism>
<feature type="binding site" evidence="11">
    <location>
        <position position="639"/>
    </location>
    <ligand>
        <name>ATP</name>
        <dbReference type="ChEBI" id="CHEBI:30616"/>
    </ligand>
</feature>
<feature type="signal peptide" evidence="14">
    <location>
        <begin position="1"/>
        <end position="21"/>
    </location>
</feature>
<dbReference type="CDD" id="cd00192">
    <property type="entry name" value="PTKc"/>
    <property type="match status" value="1"/>
</dbReference>
<dbReference type="FunFam" id="1.10.510.10:FF:001512">
    <property type="entry name" value="Receptor tyrosine-protein kinase erbB-2"/>
    <property type="match status" value="1"/>
</dbReference>
<dbReference type="InterPro" id="IPR001245">
    <property type="entry name" value="Ser-Thr/Tyr_kinase_cat_dom"/>
</dbReference>
<dbReference type="InterPro" id="IPR050122">
    <property type="entry name" value="RTK"/>
</dbReference>
<evidence type="ECO:0000259" key="15">
    <source>
        <dbReference type="PROSITE" id="PS50011"/>
    </source>
</evidence>
<dbReference type="EC" id="2.7.10.1" evidence="3"/>
<dbReference type="GO" id="GO:0005524">
    <property type="term" value="F:ATP binding"/>
    <property type="evidence" value="ECO:0007669"/>
    <property type="project" value="UniProtKB-UniRule"/>
</dbReference>
<evidence type="ECO:0000256" key="12">
    <source>
        <dbReference type="SAM" id="MobiDB-lite"/>
    </source>
</evidence>
<dbReference type="InterPro" id="IPR020635">
    <property type="entry name" value="Tyr_kinase_cat_dom"/>
</dbReference>
<dbReference type="SUPFAM" id="SSF56112">
    <property type="entry name" value="Protein kinase-like (PK-like)"/>
    <property type="match status" value="1"/>
</dbReference>
<keyword evidence="5 11" id="KW-0547">Nucleotide-binding</keyword>
<dbReference type="PRINTS" id="PR00109">
    <property type="entry name" value="TYRKINASE"/>
</dbReference>
<dbReference type="PROSITE" id="PS00107">
    <property type="entry name" value="PROTEIN_KINASE_ATP"/>
    <property type="match status" value="1"/>
</dbReference>
<evidence type="ECO:0000256" key="10">
    <source>
        <dbReference type="ARBA" id="ARBA00051243"/>
    </source>
</evidence>
<dbReference type="GO" id="GO:0012505">
    <property type="term" value="C:endomembrane system"/>
    <property type="evidence" value="ECO:0007669"/>
    <property type="project" value="UniProtKB-SubCell"/>
</dbReference>
<dbReference type="InterPro" id="IPR008266">
    <property type="entry name" value="Tyr_kinase_AS"/>
</dbReference>
<comment type="subcellular location">
    <subcellularLocation>
        <location evidence="2">Endomembrane system</location>
    </subcellularLocation>
    <subcellularLocation>
        <location evidence="1">Membrane</location>
        <topology evidence="1">Single-pass membrane protein</topology>
    </subcellularLocation>
</comment>
<evidence type="ECO:0000256" key="7">
    <source>
        <dbReference type="ARBA" id="ARBA00022840"/>
    </source>
</evidence>
<accession>A0A1I8AJ52</accession>
<dbReference type="GO" id="GO:0043235">
    <property type="term" value="C:receptor complex"/>
    <property type="evidence" value="ECO:0007669"/>
    <property type="project" value="TreeGrafter"/>
</dbReference>
<dbReference type="PANTHER" id="PTHR24416">
    <property type="entry name" value="TYROSINE-PROTEIN KINASE RECEPTOR"/>
    <property type="match status" value="1"/>
</dbReference>
<dbReference type="SMART" id="SM00219">
    <property type="entry name" value="TyrKc"/>
    <property type="match status" value="1"/>
</dbReference>
<dbReference type="GO" id="GO:0061564">
    <property type="term" value="P:axon development"/>
    <property type="evidence" value="ECO:0007669"/>
    <property type="project" value="UniProtKB-ARBA"/>
</dbReference>
<dbReference type="GO" id="GO:0016477">
    <property type="term" value="P:cell migration"/>
    <property type="evidence" value="ECO:0007669"/>
    <property type="project" value="TreeGrafter"/>
</dbReference>
<keyword evidence="14" id="KW-0732">Signal</keyword>
<proteinExistence type="predicted"/>
<keyword evidence="13" id="KW-0812">Transmembrane</keyword>
<feature type="region of interest" description="Disordered" evidence="12">
    <location>
        <begin position="879"/>
        <end position="898"/>
    </location>
</feature>
<evidence type="ECO:0000256" key="8">
    <source>
        <dbReference type="ARBA" id="ARBA00023136"/>
    </source>
</evidence>
<reference evidence="17" key="1">
    <citation type="submission" date="2016-11" db="UniProtKB">
        <authorList>
            <consortium name="WormBaseParasite"/>
        </authorList>
    </citation>
    <scope>IDENTIFICATION</scope>
</reference>
<dbReference type="Pfam" id="PF07714">
    <property type="entry name" value="PK_Tyr_Ser-Thr"/>
    <property type="match status" value="1"/>
</dbReference>
<dbReference type="WBParaSite" id="L893_g6285.t1">
    <property type="protein sequence ID" value="L893_g6285.t1"/>
    <property type="gene ID" value="L893_g6285"/>
</dbReference>
<evidence type="ECO:0000256" key="13">
    <source>
        <dbReference type="SAM" id="Phobius"/>
    </source>
</evidence>
<feature type="domain" description="Protein kinase" evidence="15">
    <location>
        <begin position="608"/>
        <end position="872"/>
    </location>
</feature>
<dbReference type="InterPro" id="IPR011009">
    <property type="entry name" value="Kinase-like_dom_sf"/>
</dbReference>
<evidence type="ECO:0000256" key="4">
    <source>
        <dbReference type="ARBA" id="ARBA00022679"/>
    </source>
</evidence>
<keyword evidence="8 13" id="KW-0472">Membrane</keyword>
<keyword evidence="7 11" id="KW-0067">ATP-binding</keyword>
<dbReference type="InterPro" id="IPR000719">
    <property type="entry name" value="Prot_kinase_dom"/>
</dbReference>
<keyword evidence="16" id="KW-1185">Reference proteome</keyword>
<sequence length="898" mass="101601">MVLLLLLAASVLLCLSSTTDTNQIQRLYALNDLVAVARNDFIGVYRHNGTSIDASSPLQEIPLSGNSTRVLCLKLASQFTLTYCDAEACWVCSLKANRSHSCQNYLISNDSRQMASAECYLTNTYLTIRFIDTLGNASIVKFEIAAEEAKNTTLLLPMHRADDMEGDIVRNQALLGSFRVGGFTYFLTSADRINVASCLVSGDPSSCMDYKKSVRLQRVCDDDETELLESKTEVGLTCDSSLHERLVWDTALAAYYRERAKVLTVVFGLSSPNIAYFCKFELKNILWVFDMTWNACQNVTTDSRQKCRRSDKLNECYITSKNTKGEYSMCQRYVNSSTTVDVCALKQYEPQKQRHFWLENFGTLLGSIYLRMNMGKDELVTMIDHTESRSYFVLRKGPNGDARVQRLKNDGLGVFGNLSYVQVLWNATDVDPVPMVYDLASNAIFFSKNNFVQVQPVTCNALYKTCAQIPPRKVDPLKCVWCQEIETSGFSRPRNTIDPELSCPDSKLFQDSCPKEDVPVSGVPVAKIAIGIASFAAVVLIVAALAIFLWKRKKNNSNERVIDDIPNDTGDGNHSASPPYEVIGRSYLEHYRALFENSDIRINREDLVMESTSIGAGWYGQVYRGICNKDGIRTVVACKTIGDFEGTGTADFLREAKAMSVLDHPRVLQFIGICFDRERQDLPNILVTKYMQNGDLSQYLRDERNVVTLRQLLVFGLEVAQGMEYIHSKGIIHRDLAARNCMLDDDHHICIADLGLSRFINESEEGYQIRTCRPLPVSILSIEALERGHFSMKSDVWAFGNLLWEVMTRGYPPWEDVTQEDLLRRLRRGERLPMQETWPPSIYTQVMYPCWSRSPENRPTFTEIYARLHLEITDPRVRSPAQMDSGYEVPIGRTSPRS</sequence>
<dbReference type="AlphaFoldDB" id="A0A1I8AJ52"/>
<dbReference type="GO" id="GO:0048680">
    <property type="term" value="P:positive regulation of axon regeneration"/>
    <property type="evidence" value="ECO:0007669"/>
    <property type="project" value="UniProtKB-ARBA"/>
</dbReference>
<name>A0A1I8AJ52_9BILA</name>
<evidence type="ECO:0000313" key="17">
    <source>
        <dbReference type="WBParaSite" id="L893_g6285.t1"/>
    </source>
</evidence>